<name>A0A0D8LEH9_MORMO</name>
<evidence type="ECO:0000313" key="3">
    <source>
        <dbReference type="Proteomes" id="UP000032582"/>
    </source>
</evidence>
<comment type="caution">
    <text evidence="2">The sequence shown here is derived from an EMBL/GenBank/DDBJ whole genome shotgun (WGS) entry which is preliminary data.</text>
</comment>
<feature type="domain" description="Endonuclease GajA/Old nuclease/RecF-like AAA" evidence="1">
    <location>
        <begin position="2"/>
        <end position="337"/>
    </location>
</feature>
<dbReference type="PANTHER" id="PTHR43581">
    <property type="entry name" value="ATP/GTP PHOSPHATASE"/>
    <property type="match status" value="1"/>
</dbReference>
<dbReference type="SUPFAM" id="SSF52540">
    <property type="entry name" value="P-loop containing nucleoside triphosphate hydrolases"/>
    <property type="match status" value="1"/>
</dbReference>
<dbReference type="AlphaFoldDB" id="A0A0D8LEH9"/>
<dbReference type="PANTHER" id="PTHR43581:SF2">
    <property type="entry name" value="EXCINUCLEASE ATPASE SUBUNIT"/>
    <property type="match status" value="1"/>
</dbReference>
<dbReference type="PATRIC" id="fig|582.24.peg.444"/>
<accession>A0A0D8LEH9</accession>
<evidence type="ECO:0000313" key="2">
    <source>
        <dbReference type="EMBL" id="KJF79148.1"/>
    </source>
</evidence>
<organism evidence="2 3">
    <name type="scientific">Morganella morganii</name>
    <name type="common">Proteus morganii</name>
    <dbReference type="NCBI Taxonomy" id="582"/>
    <lineage>
        <taxon>Bacteria</taxon>
        <taxon>Pseudomonadati</taxon>
        <taxon>Pseudomonadota</taxon>
        <taxon>Gammaproteobacteria</taxon>
        <taxon>Enterobacterales</taxon>
        <taxon>Morganellaceae</taxon>
        <taxon>Morganella</taxon>
    </lineage>
</organism>
<dbReference type="Pfam" id="PF13175">
    <property type="entry name" value="AAA_15"/>
    <property type="match status" value="1"/>
</dbReference>
<dbReference type="InterPro" id="IPR041685">
    <property type="entry name" value="AAA_GajA/Old/RecF-like"/>
</dbReference>
<evidence type="ECO:0000259" key="1">
    <source>
        <dbReference type="Pfam" id="PF13175"/>
    </source>
</evidence>
<sequence>MEKLSIKNFLTINELDMELKRINIFIGPQAQGKSIIAKLIKFFKEMPYVFSSSIAYGDRLISFEEEQLIKFNRMFPKQYWLNSIFSIKYSSKYFSINLSKKSINGNLEIEFSDEIHIAEKLARTFKNELLKAEERIINEDETTPGIISRRMRWDEVRKCFINNLFNECNKPTVDRVFYIPAGRSFLLIYKKYFSFINSDIKVDYFLTEFGSVYEGVKDLINNSIVKNNTPDLVNKYFEFLINGKYITEDGEDWIVGKKGKVNVVNSSSGQQEALPMALVMSVWPYLETNSLSKSFIIEEPEAHLFPSAQGAMTSLIANAYNYNNSTSIIITTHSPYILSALNVSIQAKNTIIDNPNNNKKYVK</sequence>
<dbReference type="Gene3D" id="3.40.50.300">
    <property type="entry name" value="P-loop containing nucleotide triphosphate hydrolases"/>
    <property type="match status" value="1"/>
</dbReference>
<proteinExistence type="predicted"/>
<dbReference type="Proteomes" id="UP000032582">
    <property type="component" value="Unassembled WGS sequence"/>
</dbReference>
<gene>
    <name evidence="2" type="ORF">UA45_01445</name>
</gene>
<protein>
    <recommendedName>
        <fullName evidence="1">Endonuclease GajA/Old nuclease/RecF-like AAA domain-containing protein</fullName>
    </recommendedName>
</protein>
<dbReference type="EMBL" id="JZSH01000006">
    <property type="protein sequence ID" value="KJF79148.1"/>
    <property type="molecule type" value="Genomic_DNA"/>
</dbReference>
<dbReference type="InterPro" id="IPR027417">
    <property type="entry name" value="P-loop_NTPase"/>
</dbReference>
<dbReference type="InterPro" id="IPR051396">
    <property type="entry name" value="Bact_Antivir_Def_Nuclease"/>
</dbReference>
<reference evidence="2 3" key="1">
    <citation type="submission" date="2015-02" db="EMBL/GenBank/DDBJ databases">
        <title>Whole genome shotgun sequencing of cultured foodborne pathogen.</title>
        <authorList>
            <person name="Timme R."/>
            <person name="Allard M.W."/>
            <person name="Strain E."/>
            <person name="Evans P.S."/>
            <person name="Brown E."/>
        </authorList>
    </citation>
    <scope>NUCLEOTIDE SEQUENCE [LARGE SCALE GENOMIC DNA]</scope>
    <source>
        <strain evidence="2 3">GCSL-TSO-24</strain>
    </source>
</reference>